<dbReference type="AlphaFoldDB" id="A0A6P2LXP9"/>
<name>A0A6P2LXP9_9BURK</name>
<proteinExistence type="predicted"/>
<accession>A0A6P2LXP9</accession>
<gene>
    <name evidence="1" type="ORF">BLA24064_03626</name>
</gene>
<organism evidence="1 2">
    <name type="scientific">Burkholderia latens</name>
    <dbReference type="NCBI Taxonomy" id="488446"/>
    <lineage>
        <taxon>Bacteria</taxon>
        <taxon>Pseudomonadati</taxon>
        <taxon>Pseudomonadota</taxon>
        <taxon>Betaproteobacteria</taxon>
        <taxon>Burkholderiales</taxon>
        <taxon>Burkholderiaceae</taxon>
        <taxon>Burkholderia</taxon>
        <taxon>Burkholderia cepacia complex</taxon>
    </lineage>
</organism>
<evidence type="ECO:0000313" key="2">
    <source>
        <dbReference type="Proteomes" id="UP000494222"/>
    </source>
</evidence>
<dbReference type="Pfam" id="PF19940">
    <property type="entry name" value="DUF6402"/>
    <property type="match status" value="1"/>
</dbReference>
<reference evidence="1 2" key="1">
    <citation type="submission" date="2019-09" db="EMBL/GenBank/DDBJ databases">
        <authorList>
            <person name="Depoorter E."/>
        </authorList>
    </citation>
    <scope>NUCLEOTIDE SEQUENCE [LARGE SCALE GENOMIC DNA]</scope>
    <source>
        <strain evidence="1">LMG 24064</strain>
    </source>
</reference>
<evidence type="ECO:0000313" key="1">
    <source>
        <dbReference type="EMBL" id="VWB77064.1"/>
    </source>
</evidence>
<dbReference type="Proteomes" id="UP000494222">
    <property type="component" value="Unassembled WGS sequence"/>
</dbReference>
<dbReference type="EMBL" id="CABVPL010000026">
    <property type="protein sequence ID" value="VWB77064.1"/>
    <property type="molecule type" value="Genomic_DNA"/>
</dbReference>
<dbReference type="InterPro" id="IPR045646">
    <property type="entry name" value="DUF6402"/>
</dbReference>
<protein>
    <submittedName>
        <fullName evidence="1">Uncharacterized protein</fullName>
    </submittedName>
</protein>
<sequence>MPISARLMERWFSGALNYSRNNHDEVANINQDGKPYPSDMHDTKTVKLDWVLKYKRAKVQYEALQRIEYLRTPKSLESISKALFSLRASYREIDALDLCKGDLNELHKRFQFQRAGVESSLSQKIETFISQQVRGSGIPDDLTGALGSFNFYAAIGYAKFNHNASLVTITSIIVYIKDNYTFTTEANQQSQYLGHWNRHGVVIVPAAGGAGIAGIPWIDYPVAVGDIRVRENVYYPVRNSSFQQWQLHHQRGGDFVIFSDYRYIALRQPIQLRFA</sequence>